<name>A0AA48WW52_9CAUD</name>
<reference evidence="1 2" key="1">
    <citation type="submission" date="2021-04" db="EMBL/GenBank/DDBJ databases">
        <authorList>
            <person name="Shkoporov A.N."/>
            <person name="Stockdale S.R."/>
            <person name="Guerin E."/>
            <person name="Ross R.P."/>
            <person name="Hill C."/>
        </authorList>
    </citation>
    <scope>NUCLEOTIDE SEQUENCE [LARGE SCALE GENOMIC DNA]</scope>
    <source>
        <strain evidence="2">cr105_1</strain>
    </source>
</reference>
<accession>A0AA48WW52</accession>
<gene>
    <name evidence="1" type="primary">gp_72764</name>
</gene>
<evidence type="ECO:0000313" key="2">
    <source>
        <dbReference type="Proteomes" id="UP000827483"/>
    </source>
</evidence>
<dbReference type="Proteomes" id="UP000827483">
    <property type="component" value="Segment"/>
</dbReference>
<evidence type="ECO:0000313" key="1">
    <source>
        <dbReference type="EMBL" id="QWM90735.2"/>
    </source>
</evidence>
<protein>
    <submittedName>
        <fullName evidence="1">Uncharacterized protein</fullName>
    </submittedName>
</protein>
<sequence>MKAILITFTGEFTSSDEKTLDALLKVLVKNVNGDGVSQSSIKYLNDTEVGDIITAGILVGKVTPAKKIIPIDQIVQEFCVDLRNNLSIISSEAPNFAELLTIAIARNDKLRAHKAAIKFLIETEYLPLPIGMILDKYDLRHLGDHLKIINKLIKLYQLWQTRRRKLRIRRNIKNVLNIRSQNLIKDQKMVELSKEHPYEDACKLLKISPVANYKSYKLSDETRNFIKLETIAKAIRGDWKPDLSDERTVRYFVWGWVYTNHRSKESAGLLDVGSYGGLGYSSADVGTSLEFKEESQAEMFGELCKPMLCKYLFNRDDHERFKLNW</sequence>
<keyword evidence="2" id="KW-1185">Reference proteome</keyword>
<dbReference type="EMBL" id="MZ130493">
    <property type="protein sequence ID" value="QWM90735.2"/>
    <property type="molecule type" value="Genomic_DNA"/>
</dbReference>
<proteinExistence type="predicted"/>
<organism evidence="1 2">
    <name type="scientific">uncultured phage cr105_1</name>
    <dbReference type="NCBI Taxonomy" id="2986415"/>
    <lineage>
        <taxon>Viruses</taxon>
        <taxon>Duplodnaviria</taxon>
        <taxon>Heunggongvirae</taxon>
        <taxon>Uroviricota</taxon>
        <taxon>Caudoviricetes</taxon>
        <taxon>Crassvirales</taxon>
        <taxon>Suoliviridae</taxon>
        <taxon>Loutivirinae</taxon>
        <taxon>Buchavirus</taxon>
        <taxon>Buchavirus intestinalis</taxon>
    </lineage>
</organism>